<proteinExistence type="predicted"/>
<organism evidence="1 2">
    <name type="scientific">Thelohanellus kitauei</name>
    <name type="common">Myxosporean</name>
    <dbReference type="NCBI Taxonomy" id="669202"/>
    <lineage>
        <taxon>Eukaryota</taxon>
        <taxon>Metazoa</taxon>
        <taxon>Cnidaria</taxon>
        <taxon>Myxozoa</taxon>
        <taxon>Myxosporea</taxon>
        <taxon>Bivalvulida</taxon>
        <taxon>Platysporina</taxon>
        <taxon>Myxobolidae</taxon>
        <taxon>Thelohanellus</taxon>
    </lineage>
</organism>
<gene>
    <name evidence="1" type="ORF">RF11_09989</name>
</gene>
<name>A0A0C2N9D7_THEKT</name>
<dbReference type="OrthoDB" id="5973910at2759"/>
<comment type="caution">
    <text evidence="1">The sequence shown here is derived from an EMBL/GenBank/DDBJ whole genome shotgun (WGS) entry which is preliminary data.</text>
</comment>
<protein>
    <submittedName>
        <fullName evidence="1">Uncharacterized protein</fullName>
    </submittedName>
</protein>
<accession>A0A0C2N9D7</accession>
<keyword evidence="2" id="KW-1185">Reference proteome</keyword>
<dbReference type="AlphaFoldDB" id="A0A0C2N9D7"/>
<sequence length="106" mass="12466">MRSVPYGRCTPCLDCHKTDQKTTLTIGKPNNLEINYQTLPIIISDLEIYFYPLNTTALFEKCGIMTGSNFVGLRCTPKQKRLHQSRLFDLERCVEKCEHQRWENRR</sequence>
<dbReference type="EMBL" id="JWZT01001056">
    <property type="protein sequence ID" value="KII72965.1"/>
    <property type="molecule type" value="Genomic_DNA"/>
</dbReference>
<evidence type="ECO:0000313" key="1">
    <source>
        <dbReference type="EMBL" id="KII72965.1"/>
    </source>
</evidence>
<evidence type="ECO:0000313" key="2">
    <source>
        <dbReference type="Proteomes" id="UP000031668"/>
    </source>
</evidence>
<dbReference type="Proteomes" id="UP000031668">
    <property type="component" value="Unassembled WGS sequence"/>
</dbReference>
<reference evidence="1 2" key="1">
    <citation type="journal article" date="2014" name="Genome Biol. Evol.">
        <title>The genome of the myxosporean Thelohanellus kitauei shows adaptations to nutrient acquisition within its fish host.</title>
        <authorList>
            <person name="Yang Y."/>
            <person name="Xiong J."/>
            <person name="Zhou Z."/>
            <person name="Huo F."/>
            <person name="Miao W."/>
            <person name="Ran C."/>
            <person name="Liu Y."/>
            <person name="Zhang J."/>
            <person name="Feng J."/>
            <person name="Wang M."/>
            <person name="Wang M."/>
            <person name="Wang L."/>
            <person name="Yao B."/>
        </authorList>
    </citation>
    <scope>NUCLEOTIDE SEQUENCE [LARGE SCALE GENOMIC DNA]</scope>
    <source>
        <strain evidence="1">Wuqing</strain>
    </source>
</reference>